<evidence type="ECO:0000256" key="2">
    <source>
        <dbReference type="ARBA" id="ARBA00009533"/>
    </source>
</evidence>
<comment type="similarity">
    <text evidence="2 7">Belongs to the group II decarboxylase family.</text>
</comment>
<dbReference type="InterPro" id="IPR015421">
    <property type="entry name" value="PyrdxlP-dep_Trfase_major"/>
</dbReference>
<dbReference type="PROSITE" id="PS00392">
    <property type="entry name" value="DDC_GAD_HDC_YDC"/>
    <property type="match status" value="1"/>
</dbReference>
<gene>
    <name evidence="8" type="ORF">BC938DRAFT_475279</name>
</gene>
<dbReference type="Proteomes" id="UP000274822">
    <property type="component" value="Unassembled WGS sequence"/>
</dbReference>
<evidence type="ECO:0000256" key="3">
    <source>
        <dbReference type="ARBA" id="ARBA00022793"/>
    </source>
</evidence>
<dbReference type="GO" id="GO:0005737">
    <property type="term" value="C:cytoplasm"/>
    <property type="evidence" value="ECO:0007669"/>
    <property type="project" value="TreeGrafter"/>
</dbReference>
<dbReference type="InterPro" id="IPR015422">
    <property type="entry name" value="PyrdxlP-dep_Trfase_small"/>
</dbReference>
<name>A0A433QRV0_9FUNG</name>
<proteinExistence type="inferred from homology"/>
<comment type="cofactor">
    <cofactor evidence="1 6 7">
        <name>pyridoxal 5'-phosphate</name>
        <dbReference type="ChEBI" id="CHEBI:597326"/>
    </cofactor>
</comment>
<evidence type="ECO:0000256" key="7">
    <source>
        <dbReference type="RuleBase" id="RU000382"/>
    </source>
</evidence>
<dbReference type="Gene3D" id="1.20.1340.10">
    <property type="entry name" value="dopa decarboxylase, N-terminal domain"/>
    <property type="match status" value="1"/>
</dbReference>
<keyword evidence="3" id="KW-0210">Decarboxylase</keyword>
<evidence type="ECO:0000256" key="1">
    <source>
        <dbReference type="ARBA" id="ARBA00001933"/>
    </source>
</evidence>
<dbReference type="GO" id="GO:0016831">
    <property type="term" value="F:carboxy-lyase activity"/>
    <property type="evidence" value="ECO:0007669"/>
    <property type="project" value="UniProtKB-KW"/>
</dbReference>
<dbReference type="Pfam" id="PF00282">
    <property type="entry name" value="Pyridoxal_deC"/>
    <property type="match status" value="1"/>
</dbReference>
<dbReference type="InterPro" id="IPR002129">
    <property type="entry name" value="PyrdxlP-dep_de-COase"/>
</dbReference>
<reference evidence="8 9" key="1">
    <citation type="journal article" date="2018" name="New Phytol.">
        <title>Phylogenomics of Endogonaceae and evolution of mycorrhizas within Mucoromycota.</title>
        <authorList>
            <person name="Chang Y."/>
            <person name="Desiro A."/>
            <person name="Na H."/>
            <person name="Sandor L."/>
            <person name="Lipzen A."/>
            <person name="Clum A."/>
            <person name="Barry K."/>
            <person name="Grigoriev I.V."/>
            <person name="Martin F.M."/>
            <person name="Stajich J.E."/>
            <person name="Smith M.E."/>
            <person name="Bonito G."/>
            <person name="Spatafora J.W."/>
        </authorList>
    </citation>
    <scope>NUCLEOTIDE SEQUENCE [LARGE SCALE GENOMIC DNA]</scope>
    <source>
        <strain evidence="8 9">AD002</strain>
    </source>
</reference>
<dbReference type="InterPro" id="IPR010977">
    <property type="entry name" value="Aromatic_deC"/>
</dbReference>
<feature type="modified residue" description="N6-(pyridoxal phosphate)lysine" evidence="6">
    <location>
        <position position="318"/>
    </location>
</feature>
<dbReference type="EMBL" id="RBNJ01002028">
    <property type="protein sequence ID" value="RUS32481.1"/>
    <property type="molecule type" value="Genomic_DNA"/>
</dbReference>
<accession>A0A433QRV0</accession>
<dbReference type="FunFam" id="3.40.640.10:FF:000025">
    <property type="entry name" value="Histidine decarboxylase"/>
    <property type="match status" value="1"/>
</dbReference>
<dbReference type="Gene3D" id="3.90.1150.10">
    <property type="entry name" value="Aspartate Aminotransferase, domain 1"/>
    <property type="match status" value="1"/>
</dbReference>
<dbReference type="SUPFAM" id="SSF53383">
    <property type="entry name" value="PLP-dependent transferases"/>
    <property type="match status" value="1"/>
</dbReference>
<comment type="caution">
    <text evidence="8">The sequence shown here is derived from an EMBL/GenBank/DDBJ whole genome shotgun (WGS) entry which is preliminary data.</text>
</comment>
<dbReference type="GO" id="GO:0030170">
    <property type="term" value="F:pyridoxal phosphate binding"/>
    <property type="evidence" value="ECO:0007669"/>
    <property type="project" value="InterPro"/>
</dbReference>
<dbReference type="PANTHER" id="PTHR11999">
    <property type="entry name" value="GROUP II PYRIDOXAL-5-PHOSPHATE DECARBOXYLASE"/>
    <property type="match status" value="1"/>
</dbReference>
<dbReference type="AlphaFoldDB" id="A0A433QRV0"/>
<evidence type="ECO:0000256" key="4">
    <source>
        <dbReference type="ARBA" id="ARBA00022898"/>
    </source>
</evidence>
<evidence type="ECO:0000313" key="9">
    <source>
        <dbReference type="Proteomes" id="UP000274822"/>
    </source>
</evidence>
<dbReference type="Gene3D" id="3.40.640.10">
    <property type="entry name" value="Type I PLP-dependent aspartate aminotransferase-like (Major domain)"/>
    <property type="match status" value="1"/>
</dbReference>
<dbReference type="PANTHER" id="PTHR11999:SF70">
    <property type="entry name" value="MIP05841P"/>
    <property type="match status" value="1"/>
</dbReference>
<evidence type="ECO:0000256" key="5">
    <source>
        <dbReference type="ARBA" id="ARBA00023239"/>
    </source>
</evidence>
<keyword evidence="9" id="KW-1185">Reference proteome</keyword>
<dbReference type="PRINTS" id="PR00800">
    <property type="entry name" value="YHDCRBOXLASE"/>
</dbReference>
<evidence type="ECO:0000313" key="8">
    <source>
        <dbReference type="EMBL" id="RUS32481.1"/>
    </source>
</evidence>
<organism evidence="8 9">
    <name type="scientific">Jimgerdemannia flammicorona</name>
    <dbReference type="NCBI Taxonomy" id="994334"/>
    <lineage>
        <taxon>Eukaryota</taxon>
        <taxon>Fungi</taxon>
        <taxon>Fungi incertae sedis</taxon>
        <taxon>Mucoromycota</taxon>
        <taxon>Mucoromycotina</taxon>
        <taxon>Endogonomycetes</taxon>
        <taxon>Endogonales</taxon>
        <taxon>Endogonaceae</taxon>
        <taxon>Jimgerdemannia</taxon>
    </lineage>
</organism>
<evidence type="ECO:0000256" key="6">
    <source>
        <dbReference type="PIRSR" id="PIRSR602129-50"/>
    </source>
</evidence>
<dbReference type="InterPro" id="IPR015424">
    <property type="entry name" value="PyrdxlP-dep_Trfase"/>
</dbReference>
<protein>
    <submittedName>
        <fullName evidence="8">Pyridoxal-dependent decarboxylase conserved domain-containing protein</fullName>
    </submittedName>
</protein>
<keyword evidence="4 6" id="KW-0663">Pyridoxal phosphate</keyword>
<keyword evidence="5 7" id="KW-0456">Lyase</keyword>
<sequence length="514" mass="57290">MPLDIEEFRRRGYEAVDRIADYYADIESHRVLSVVEPGYLKKLLPDNAPEDPESWDVIQADFDNKIMPGMTHWQSPNFFAFFPANSSFEGILGDMYGGMLNTIGFNWLCSPASTELETIVLDWMAKLIGLPGQFLSDGCGGGVIQPTASEAVIVVMIGARDRVLNRCRRVEGKSEEEVAMVANRLIAYGSDQTHSCTHKAALIANVRFRSLPTDDDFRLRGETVWAEVQNDMDEGLIPFFLTATIGTTSSGAVDAIDEIGEAGDVDQLSSLWLVQVNGTDIWLHIDAAYAGASLICPEYQHLLKGVEHADSFDFNMHKWLLTNFDCSLLWVKDRKPLIDALSLTPAYLRTAQGDAGLVTDYKDWQLGLGRRFRSLKAWFVIRSYGAKGLREHINKHIRLASHFRALMAKHPDLLAISTPPTFALTVFNVLAPLPEIEGVDSATLTRQTLERINASGEIFLTLTELRKRPHIRLVPGSPWVEERHVEKAMEVIVRCAKEVVAEMMAKVGATLNQG</sequence>
<dbReference type="GO" id="GO:0019752">
    <property type="term" value="P:carboxylic acid metabolic process"/>
    <property type="evidence" value="ECO:0007669"/>
    <property type="project" value="InterPro"/>
</dbReference>
<dbReference type="GO" id="GO:0006520">
    <property type="term" value="P:amino acid metabolic process"/>
    <property type="evidence" value="ECO:0007669"/>
    <property type="project" value="InterPro"/>
</dbReference>
<dbReference type="InterPro" id="IPR021115">
    <property type="entry name" value="Pyridoxal-P_BS"/>
</dbReference>